<protein>
    <recommendedName>
        <fullName evidence="3">Cell division protein FtsL</fullName>
    </recommendedName>
</protein>
<keyword evidence="1" id="KW-0472">Membrane</keyword>
<dbReference type="AlphaFoldDB" id="X0T9Z6"/>
<organism evidence="2">
    <name type="scientific">marine sediment metagenome</name>
    <dbReference type="NCBI Taxonomy" id="412755"/>
    <lineage>
        <taxon>unclassified sequences</taxon>
        <taxon>metagenomes</taxon>
        <taxon>ecological metagenomes</taxon>
    </lineage>
</organism>
<evidence type="ECO:0008006" key="3">
    <source>
        <dbReference type="Google" id="ProtNLM"/>
    </source>
</evidence>
<accession>X0T9Z6</accession>
<feature type="transmembrane region" description="Helical" evidence="1">
    <location>
        <begin position="14"/>
        <end position="33"/>
    </location>
</feature>
<feature type="non-terminal residue" evidence="2">
    <location>
        <position position="1"/>
    </location>
</feature>
<reference evidence="2" key="1">
    <citation type="journal article" date="2014" name="Front. Microbiol.">
        <title>High frequency of phylogenetically diverse reductive dehalogenase-homologous genes in deep subseafloor sedimentary metagenomes.</title>
        <authorList>
            <person name="Kawai M."/>
            <person name="Futagami T."/>
            <person name="Toyoda A."/>
            <person name="Takaki Y."/>
            <person name="Nishi S."/>
            <person name="Hori S."/>
            <person name="Arai W."/>
            <person name="Tsubouchi T."/>
            <person name="Morono Y."/>
            <person name="Uchiyama I."/>
            <person name="Ito T."/>
            <person name="Fujiyama A."/>
            <person name="Inagaki F."/>
            <person name="Takami H."/>
        </authorList>
    </citation>
    <scope>NUCLEOTIDE SEQUENCE</scope>
    <source>
        <strain evidence="2">Expedition CK06-06</strain>
    </source>
</reference>
<comment type="caution">
    <text evidence="2">The sequence shown here is derived from an EMBL/GenBank/DDBJ whole genome shotgun (WGS) entry which is preliminary data.</text>
</comment>
<keyword evidence="1" id="KW-0812">Transmembrane</keyword>
<proteinExistence type="predicted"/>
<evidence type="ECO:0000313" key="2">
    <source>
        <dbReference type="EMBL" id="GAF90019.1"/>
    </source>
</evidence>
<name>X0T9Z6_9ZZZZ</name>
<sequence length="101" mass="11706">SFGSAKGSGKAIKLRWFLLILIFILGLAGMEVYKHMELIRNSYTVQRLQSKIKNVEKGDAVLKRKISTSLSLRRLEIYARERLKLGEPEEVRFIRKDSPRD</sequence>
<dbReference type="EMBL" id="BARS01019361">
    <property type="protein sequence ID" value="GAF90019.1"/>
    <property type="molecule type" value="Genomic_DNA"/>
</dbReference>
<gene>
    <name evidence="2" type="ORF">S01H1_31382</name>
</gene>
<evidence type="ECO:0000256" key="1">
    <source>
        <dbReference type="SAM" id="Phobius"/>
    </source>
</evidence>
<keyword evidence="1" id="KW-1133">Transmembrane helix</keyword>